<dbReference type="Proteomes" id="UP000618382">
    <property type="component" value="Unassembled WGS sequence"/>
</dbReference>
<dbReference type="PROSITE" id="PS51257">
    <property type="entry name" value="PROKAR_LIPOPROTEIN"/>
    <property type="match status" value="1"/>
</dbReference>
<comment type="caution">
    <text evidence="3">The sequence shown here is derived from an EMBL/GenBank/DDBJ whole genome shotgun (WGS) entry which is preliminary data.</text>
</comment>
<evidence type="ECO:0000256" key="1">
    <source>
        <dbReference type="SAM" id="MobiDB-lite"/>
    </source>
</evidence>
<evidence type="ECO:0000313" key="4">
    <source>
        <dbReference type="Proteomes" id="UP000577956"/>
    </source>
</evidence>
<name>A0A7Y9FDV0_9CELL</name>
<dbReference type="EMBL" id="JACCBK010000001">
    <property type="protein sequence ID" value="NYD85207.1"/>
    <property type="molecule type" value="Genomic_DNA"/>
</dbReference>
<organism evidence="3 4">
    <name type="scientific">Cellulomonas oligotrophica</name>
    <dbReference type="NCBI Taxonomy" id="931536"/>
    <lineage>
        <taxon>Bacteria</taxon>
        <taxon>Bacillati</taxon>
        <taxon>Actinomycetota</taxon>
        <taxon>Actinomycetes</taxon>
        <taxon>Micrococcales</taxon>
        <taxon>Cellulomonadaceae</taxon>
        <taxon>Cellulomonas</taxon>
    </lineage>
</organism>
<reference evidence="2 5" key="2">
    <citation type="submission" date="2021-01" db="EMBL/GenBank/DDBJ databases">
        <title>Whole genome shotgun sequence of Cellulomonas oligotrophica NBRC 109435.</title>
        <authorList>
            <person name="Komaki H."/>
            <person name="Tamura T."/>
        </authorList>
    </citation>
    <scope>NUCLEOTIDE SEQUENCE [LARGE SCALE GENOMIC DNA]</scope>
    <source>
        <strain evidence="2 5">NBRC 109435</strain>
    </source>
</reference>
<dbReference type="EMBL" id="BONN01000013">
    <property type="protein sequence ID" value="GIG34183.1"/>
    <property type="molecule type" value="Genomic_DNA"/>
</dbReference>
<dbReference type="RefSeq" id="WP_140458565.1">
    <property type="nucleotide sequence ID" value="NZ_BAABFI010000028.1"/>
</dbReference>
<proteinExistence type="predicted"/>
<dbReference type="Proteomes" id="UP000577956">
    <property type="component" value="Unassembled WGS sequence"/>
</dbReference>
<gene>
    <name evidence="3" type="ORF">BKA21_000756</name>
    <name evidence="2" type="ORF">Col01nite_33420</name>
</gene>
<evidence type="ECO:0000313" key="5">
    <source>
        <dbReference type="Proteomes" id="UP000618382"/>
    </source>
</evidence>
<feature type="region of interest" description="Disordered" evidence="1">
    <location>
        <begin position="71"/>
        <end position="90"/>
    </location>
</feature>
<evidence type="ECO:0000313" key="2">
    <source>
        <dbReference type="EMBL" id="GIG34183.1"/>
    </source>
</evidence>
<reference evidence="3 4" key="1">
    <citation type="submission" date="2020-07" db="EMBL/GenBank/DDBJ databases">
        <title>Sequencing the genomes of 1000 actinobacteria strains.</title>
        <authorList>
            <person name="Klenk H.-P."/>
        </authorList>
    </citation>
    <scope>NUCLEOTIDE SEQUENCE [LARGE SCALE GENOMIC DNA]</scope>
    <source>
        <strain evidence="3 4">DSM 24482</strain>
    </source>
</reference>
<feature type="region of interest" description="Disordered" evidence="1">
    <location>
        <begin position="1"/>
        <end position="37"/>
    </location>
</feature>
<dbReference type="AlphaFoldDB" id="A0A7Y9FDV0"/>
<sequence length="90" mass="9500">MSSRRRGRPDDEPLPLGSFSRPSFGGAPGSQACPRCGRTDLTRIEMGMPDGRPGTFVSCTGCETTAWFAADGDGSPLRLDGTPLDLPDRG</sequence>
<keyword evidence="5" id="KW-1185">Reference proteome</keyword>
<evidence type="ECO:0000313" key="3">
    <source>
        <dbReference type="EMBL" id="NYD85207.1"/>
    </source>
</evidence>
<protein>
    <submittedName>
        <fullName evidence="3">Uncharacterized protein</fullName>
    </submittedName>
</protein>
<accession>A0A7Y9FDV0</accession>